<name>A0ABW2H9J6_9MICO</name>
<evidence type="ECO:0000259" key="1">
    <source>
        <dbReference type="Pfam" id="PF20058"/>
    </source>
</evidence>
<dbReference type="EMBL" id="JBHTBE010000001">
    <property type="protein sequence ID" value="MFC7268003.1"/>
    <property type="molecule type" value="Genomic_DNA"/>
</dbReference>
<reference evidence="3" key="1">
    <citation type="journal article" date="2019" name="Int. J. Syst. Evol. Microbiol.">
        <title>The Global Catalogue of Microorganisms (GCM) 10K type strain sequencing project: providing services to taxonomists for standard genome sequencing and annotation.</title>
        <authorList>
            <consortium name="The Broad Institute Genomics Platform"/>
            <consortium name="The Broad Institute Genome Sequencing Center for Infectious Disease"/>
            <person name="Wu L."/>
            <person name="Ma J."/>
        </authorList>
    </citation>
    <scope>NUCLEOTIDE SEQUENCE [LARGE SCALE GENOMIC DNA]</scope>
    <source>
        <strain evidence="3">CGMCC 1.15772</strain>
    </source>
</reference>
<sequence length="87" mass="8920">MSERTLPPEALDAWAAALRERFDLAAGDVPIALILELAASVAHGVARPAAPFSAFVAGLVAGRTGGTPEQVRETVAAIAQLAEGWQG</sequence>
<protein>
    <submittedName>
        <fullName evidence="2">DUF6457 domain-containing protein</fullName>
    </submittedName>
</protein>
<gene>
    <name evidence="2" type="ORF">ACFQRL_03385</name>
</gene>
<keyword evidence="3" id="KW-1185">Reference proteome</keyword>
<dbReference type="Proteomes" id="UP001596507">
    <property type="component" value="Unassembled WGS sequence"/>
</dbReference>
<dbReference type="InterPro" id="IPR045598">
    <property type="entry name" value="DUF6457"/>
</dbReference>
<dbReference type="RefSeq" id="WP_262872923.1">
    <property type="nucleotide sequence ID" value="NZ_BAABKW010000005.1"/>
</dbReference>
<dbReference type="Pfam" id="PF20058">
    <property type="entry name" value="DUF6457"/>
    <property type="match status" value="1"/>
</dbReference>
<feature type="domain" description="DUF6457" evidence="1">
    <location>
        <begin position="7"/>
        <end position="86"/>
    </location>
</feature>
<proteinExistence type="predicted"/>
<comment type="caution">
    <text evidence="2">The sequence shown here is derived from an EMBL/GenBank/DDBJ whole genome shotgun (WGS) entry which is preliminary data.</text>
</comment>
<evidence type="ECO:0000313" key="3">
    <source>
        <dbReference type="Proteomes" id="UP001596507"/>
    </source>
</evidence>
<organism evidence="2 3">
    <name type="scientific">Microbacterium fluvii</name>
    <dbReference type="NCBI Taxonomy" id="415215"/>
    <lineage>
        <taxon>Bacteria</taxon>
        <taxon>Bacillati</taxon>
        <taxon>Actinomycetota</taxon>
        <taxon>Actinomycetes</taxon>
        <taxon>Micrococcales</taxon>
        <taxon>Microbacteriaceae</taxon>
        <taxon>Microbacterium</taxon>
    </lineage>
</organism>
<evidence type="ECO:0000313" key="2">
    <source>
        <dbReference type="EMBL" id="MFC7268003.1"/>
    </source>
</evidence>
<accession>A0ABW2H9J6</accession>